<dbReference type="InterPro" id="IPR009057">
    <property type="entry name" value="Homeodomain-like_sf"/>
</dbReference>
<dbReference type="SMART" id="SM00342">
    <property type="entry name" value="HTH_ARAC"/>
    <property type="match status" value="1"/>
</dbReference>
<dbReference type="STRING" id="239498.AXK60_02175"/>
<dbReference type="Proteomes" id="UP000070258">
    <property type="component" value="Unassembled WGS sequence"/>
</dbReference>
<dbReference type="EMBL" id="LSRF01000001">
    <property type="protein sequence ID" value="KXP14714.1"/>
    <property type="molecule type" value="Genomic_DNA"/>
</dbReference>
<gene>
    <name evidence="6" type="ORF">AXK60_02175</name>
    <name evidence="5" type="ORF">AXK61_05860</name>
</gene>
<dbReference type="Pfam" id="PF12833">
    <property type="entry name" value="HTH_18"/>
    <property type="match status" value="1"/>
</dbReference>
<reference evidence="6" key="3">
    <citation type="submission" date="2016-02" db="EMBL/GenBank/DDBJ databases">
        <authorList>
            <person name="Teng J.L."/>
            <person name="Yang Y."/>
            <person name="Huang Y."/>
            <person name="Guo F."/>
            <person name="Wei W."/>
            <person name="Chen J.H."/>
            <person name="Wong S.Y."/>
            <person name="Lau S.K."/>
            <person name="Woo P.C."/>
        </authorList>
    </citation>
    <scope>NUCLEOTIDE SEQUENCE</scope>
    <source>
        <strain evidence="6">JCM 15929</strain>
    </source>
</reference>
<dbReference type="PANTHER" id="PTHR46796">
    <property type="entry name" value="HTH-TYPE TRANSCRIPTIONAL ACTIVATOR RHAS-RELATED"/>
    <property type="match status" value="1"/>
</dbReference>
<dbReference type="AlphaFoldDB" id="A0A138AWA2"/>
<evidence type="ECO:0000259" key="4">
    <source>
        <dbReference type="PROSITE" id="PS01124"/>
    </source>
</evidence>
<dbReference type="GO" id="GO:0043565">
    <property type="term" value="F:sequence-specific DNA binding"/>
    <property type="evidence" value="ECO:0007669"/>
    <property type="project" value="InterPro"/>
</dbReference>
<organism evidence="6 7">
    <name type="scientific">Tsukamurella pseudospumae</name>
    <dbReference type="NCBI Taxonomy" id="239498"/>
    <lineage>
        <taxon>Bacteria</taxon>
        <taxon>Bacillati</taxon>
        <taxon>Actinomycetota</taxon>
        <taxon>Actinomycetes</taxon>
        <taxon>Mycobacteriales</taxon>
        <taxon>Tsukamurellaceae</taxon>
        <taxon>Tsukamurella</taxon>
    </lineage>
</organism>
<dbReference type="EMBL" id="LSRE01000034">
    <property type="protein sequence ID" value="KXO94043.1"/>
    <property type="molecule type" value="Genomic_DNA"/>
</dbReference>
<keyword evidence="2" id="KW-0238">DNA-binding</keyword>
<dbReference type="Proteomes" id="UP000070409">
    <property type="component" value="Unassembled WGS sequence"/>
</dbReference>
<keyword evidence="3" id="KW-0804">Transcription</keyword>
<evidence type="ECO:0000256" key="3">
    <source>
        <dbReference type="ARBA" id="ARBA00023163"/>
    </source>
</evidence>
<protein>
    <recommendedName>
        <fullName evidence="4">HTH araC/xylS-type domain-containing protein</fullName>
    </recommendedName>
</protein>
<evidence type="ECO:0000256" key="1">
    <source>
        <dbReference type="ARBA" id="ARBA00023015"/>
    </source>
</evidence>
<accession>A0A138AWA2</accession>
<evidence type="ECO:0000313" key="5">
    <source>
        <dbReference type="EMBL" id="KXO94043.1"/>
    </source>
</evidence>
<evidence type="ECO:0000313" key="8">
    <source>
        <dbReference type="Proteomes" id="UP000070409"/>
    </source>
</evidence>
<dbReference type="InterPro" id="IPR050204">
    <property type="entry name" value="AraC_XylS_family_regulators"/>
</dbReference>
<reference evidence="5 8" key="2">
    <citation type="submission" date="2016-02" db="EMBL/GenBank/DDBJ databases">
        <authorList>
            <person name="Teng J.L."/>
            <person name="Tang Y."/>
            <person name="Huang Y."/>
            <person name="Guo F."/>
            <person name="Wei W."/>
            <person name="Chen J.H."/>
            <person name="Wong S.Y."/>
            <person name="Lau S.K."/>
            <person name="Woo P.C."/>
        </authorList>
    </citation>
    <scope>NUCLEOTIDE SEQUENCE [LARGE SCALE GENOMIC DNA]</scope>
    <source>
        <strain evidence="5 8">JCM 13375</strain>
    </source>
</reference>
<evidence type="ECO:0000313" key="6">
    <source>
        <dbReference type="EMBL" id="KXP14714.1"/>
    </source>
</evidence>
<reference evidence="7" key="1">
    <citation type="submission" date="2016-02" db="EMBL/GenBank/DDBJ databases">
        <authorList>
            <person name="Wen L."/>
            <person name="He K."/>
            <person name="Yang H."/>
        </authorList>
    </citation>
    <scope>NUCLEOTIDE SEQUENCE [LARGE SCALE GENOMIC DNA]</scope>
    <source>
        <strain evidence="7">JCM 15929</strain>
    </source>
</reference>
<dbReference type="Gene3D" id="1.10.10.60">
    <property type="entry name" value="Homeodomain-like"/>
    <property type="match status" value="1"/>
</dbReference>
<dbReference type="InterPro" id="IPR018060">
    <property type="entry name" value="HTH_AraC"/>
</dbReference>
<feature type="domain" description="HTH araC/xylS-type" evidence="4">
    <location>
        <begin position="179"/>
        <end position="260"/>
    </location>
</feature>
<dbReference type="GO" id="GO:0003700">
    <property type="term" value="F:DNA-binding transcription factor activity"/>
    <property type="evidence" value="ECO:0007669"/>
    <property type="project" value="InterPro"/>
</dbReference>
<evidence type="ECO:0000256" key="2">
    <source>
        <dbReference type="ARBA" id="ARBA00023125"/>
    </source>
</evidence>
<dbReference type="SUPFAM" id="SSF46689">
    <property type="entry name" value="Homeodomain-like"/>
    <property type="match status" value="1"/>
</dbReference>
<comment type="caution">
    <text evidence="6">The sequence shown here is derived from an EMBL/GenBank/DDBJ whole genome shotgun (WGS) entry which is preliminary data.</text>
</comment>
<dbReference type="PANTHER" id="PTHR46796:SF15">
    <property type="entry name" value="BLL1074 PROTEIN"/>
    <property type="match status" value="1"/>
</dbReference>
<keyword evidence="1" id="KW-0805">Transcription regulation</keyword>
<keyword evidence="8" id="KW-1185">Reference proteome</keyword>
<dbReference type="PROSITE" id="PS01124">
    <property type="entry name" value="HTH_ARAC_FAMILY_2"/>
    <property type="match status" value="1"/>
</dbReference>
<proteinExistence type="predicted"/>
<sequence length="278" mass="30101">MVSHESDLGRWTQVLYRPDPLLAPFVRSIEGFDESTPRAVRRIEPAAAEAVIIFGFGDPVVVSPTAAAAGTPMSSFVVPLRDRPLYVDFAGSQAGVQANLTPLGARAILGTPLGDVPGAVDTGEFRPDLDALADRLADTRDWIERCRIVESALRARVAIAGDPAPQLVAACRAITAGGSVQEVADAVGWSRQHLHRRFAREFGHAPKVVHRLVRFGRAADLLGSTDLVDVATRCGYYDQAHLSREFREFAGCSPQQFADRRLPDLGGFEDVTFVQDAQ</sequence>
<evidence type="ECO:0000313" key="7">
    <source>
        <dbReference type="Proteomes" id="UP000070258"/>
    </source>
</evidence>
<name>A0A138AWA2_9ACTN</name>